<keyword evidence="1" id="KW-0808">Transferase</keyword>
<accession>A0ACD1E5L1</accession>
<evidence type="ECO:0000313" key="2">
    <source>
        <dbReference type="Proteomes" id="UP000681794"/>
    </source>
</evidence>
<reference evidence="1" key="1">
    <citation type="submission" date="2021-06" db="EMBL/GenBank/DDBJ databases">
        <authorList>
            <person name="Ellington A.J."/>
            <person name="Bryan N.C."/>
            <person name="Christner B.C."/>
            <person name="Reisch C.R."/>
        </authorList>
    </citation>
    <scope>NUCLEOTIDE SEQUENCE</scope>
    <source>
        <strain evidence="1">L6-1</strain>
    </source>
</reference>
<keyword evidence="1" id="KW-0012">Acyltransferase</keyword>
<name>A0ACD1E5L1_9MICO</name>
<proteinExistence type="predicted"/>
<gene>
    <name evidence="1" type="ORF">KM842_03175</name>
</gene>
<keyword evidence="2" id="KW-1185">Reference proteome</keyword>
<dbReference type="EMBL" id="CP076544">
    <property type="protein sequence ID" value="QWS34205.1"/>
    <property type="molecule type" value="Genomic_DNA"/>
</dbReference>
<organism evidence="1 2">
    <name type="scientific">Curtobacterium aetherium</name>
    <dbReference type="NCBI Taxonomy" id="2841594"/>
    <lineage>
        <taxon>Bacteria</taxon>
        <taxon>Bacillati</taxon>
        <taxon>Actinomycetota</taxon>
        <taxon>Actinomycetes</taxon>
        <taxon>Micrococcales</taxon>
        <taxon>Microbacteriaceae</taxon>
        <taxon>Curtobacterium</taxon>
    </lineage>
</organism>
<protein>
    <submittedName>
        <fullName evidence="1">Acyltransferase</fullName>
    </submittedName>
</protein>
<evidence type="ECO:0000313" key="1">
    <source>
        <dbReference type="EMBL" id="QWS34205.1"/>
    </source>
</evidence>
<sequence>MSVPSRDRPGPTDATRWDVQALRAFAVLAVVVYHLWPNRLPGGFVGVDVFFVISGYLITGHLLREQLRTGRIGLAGFWTRRVKRLLPGAFTTLTATGIAVLVVVPSSRWGQYGRELIASAVSLQNWQLASDSVDYLASDNRPSPFQHFWSLSVEEQFYIGLPVLLLLLGTALRRTRWADPVRTARVLLGAVVVASLVWCVVETRTAPGIAYFSTATRAWEFALGGLVATVPLVERDTVRARLVRTGGTWLGVVGLLAAVLVITPATPFPGTAALLPVLSAALVVTAGARSGLAALGRRQPVAFLGRTSYALYLWHWPAVVLLPVVLGHPLGTTSKVAVLVGSVVLAAVTTRFVEEPVRSAAWTARLRPRRVALLGLVATIAVVALGAGTLTALRVQQVQAAALTERLAAGDVDCFGAAARIGSDDPCVNPQLADVRVPAPAAVAGDDVNRPACWSNRTADFNVCSLGPTTGYRKHLLAVGDSHSNALLSAYRVIAEREHWRIDVAGHIGCYFTTAVQEAPSQAYTDSCQGWKQAARTWVSDHADDLDAVVVTHATTKSPVVVPAGSTDEETVVQGLVGAWRSATDAGVPVIAVRDNPVARDDVVACLAQMQGPTTGACDLPRDQALAAFDGNAEAVRQVGDRARYVDLTGWTCTATVCPAVIGGVLSHRDPTHLTATFATTLAPYLGSELRSALASLDR</sequence>
<dbReference type="Proteomes" id="UP000681794">
    <property type="component" value="Chromosome"/>
</dbReference>